<accession>V8P2V9</accession>
<dbReference type="AlphaFoldDB" id="V8P2V9"/>
<evidence type="ECO:0000256" key="2">
    <source>
        <dbReference type="SAM" id="Phobius"/>
    </source>
</evidence>
<reference evidence="4 5" key="1">
    <citation type="journal article" date="2013" name="Proc. Natl. Acad. Sci. U.S.A.">
        <title>The king cobra genome reveals dynamic gene evolution and adaptation in the snake venom system.</title>
        <authorList>
            <person name="Vonk F.J."/>
            <person name="Casewell N.R."/>
            <person name="Henkel C.V."/>
            <person name="Heimberg A.M."/>
            <person name="Jansen H.J."/>
            <person name="McCleary R.J."/>
            <person name="Kerkkamp H.M."/>
            <person name="Vos R.A."/>
            <person name="Guerreiro I."/>
            <person name="Calvete J.J."/>
            <person name="Wuster W."/>
            <person name="Woods A.E."/>
            <person name="Logan J.M."/>
            <person name="Harrison R.A."/>
            <person name="Castoe T.A."/>
            <person name="de Koning A.P."/>
            <person name="Pollock D.D."/>
            <person name="Yandell M."/>
            <person name="Calderon D."/>
            <person name="Renjifo C."/>
            <person name="Currier R.B."/>
            <person name="Salgado D."/>
            <person name="Pla D."/>
            <person name="Sanz L."/>
            <person name="Hyder A.S."/>
            <person name="Ribeiro J.M."/>
            <person name="Arntzen J.W."/>
            <person name="van den Thillart G.E."/>
            <person name="Boetzer M."/>
            <person name="Pirovano W."/>
            <person name="Dirks R.P."/>
            <person name="Spaink H.P."/>
            <person name="Duboule D."/>
            <person name="McGlinn E."/>
            <person name="Kini R.M."/>
            <person name="Richardson M.K."/>
        </authorList>
    </citation>
    <scope>NUCLEOTIDE SEQUENCE</scope>
    <source>
        <tissue evidence="4">Blood</tissue>
    </source>
</reference>
<keyword evidence="2" id="KW-0472">Membrane</keyword>
<dbReference type="InterPro" id="IPR003598">
    <property type="entry name" value="Ig_sub2"/>
</dbReference>
<keyword evidence="2" id="KW-0812">Transmembrane</keyword>
<dbReference type="EMBL" id="AZIM01001049">
    <property type="protein sequence ID" value="ETE68303.1"/>
    <property type="molecule type" value="Genomic_DNA"/>
</dbReference>
<dbReference type="OrthoDB" id="8611351at2759"/>
<evidence type="ECO:0000256" key="1">
    <source>
        <dbReference type="ARBA" id="ARBA00023319"/>
    </source>
</evidence>
<dbReference type="InterPro" id="IPR007110">
    <property type="entry name" value="Ig-like_dom"/>
</dbReference>
<dbReference type="PROSITE" id="PS50835">
    <property type="entry name" value="IG_LIKE"/>
    <property type="match status" value="1"/>
</dbReference>
<gene>
    <name evidence="4" type="primary">Mfap3l</name>
    <name evidence="4" type="ORF">L345_05899</name>
</gene>
<name>V8P2V9_OPHHA</name>
<evidence type="ECO:0000313" key="5">
    <source>
        <dbReference type="Proteomes" id="UP000018936"/>
    </source>
</evidence>
<keyword evidence="1" id="KW-0393">Immunoglobulin domain</keyword>
<dbReference type="InterPro" id="IPR003599">
    <property type="entry name" value="Ig_sub"/>
</dbReference>
<dbReference type="Gene3D" id="2.60.40.10">
    <property type="entry name" value="Immunoglobulins"/>
    <property type="match status" value="1"/>
</dbReference>
<feature type="transmembrane region" description="Helical" evidence="2">
    <location>
        <begin position="139"/>
        <end position="162"/>
    </location>
</feature>
<evidence type="ECO:0000259" key="3">
    <source>
        <dbReference type="PROSITE" id="PS50835"/>
    </source>
</evidence>
<keyword evidence="5" id="KW-1185">Reference proteome</keyword>
<dbReference type="SUPFAM" id="SSF48726">
    <property type="entry name" value="Immunoglobulin"/>
    <property type="match status" value="1"/>
</dbReference>
<dbReference type="InterPro" id="IPR036179">
    <property type="entry name" value="Ig-like_dom_sf"/>
</dbReference>
<dbReference type="PANTHER" id="PTHR14340">
    <property type="entry name" value="MICROFIBRIL-ASSOCIATED GLYCOPROTEIN 3"/>
    <property type="match status" value="1"/>
</dbReference>
<dbReference type="CDD" id="cd00096">
    <property type="entry name" value="Ig"/>
    <property type="match status" value="1"/>
</dbReference>
<organism evidence="4 5">
    <name type="scientific">Ophiophagus hannah</name>
    <name type="common">King cobra</name>
    <name type="synonym">Naja hannah</name>
    <dbReference type="NCBI Taxonomy" id="8665"/>
    <lineage>
        <taxon>Eukaryota</taxon>
        <taxon>Metazoa</taxon>
        <taxon>Chordata</taxon>
        <taxon>Craniata</taxon>
        <taxon>Vertebrata</taxon>
        <taxon>Euteleostomi</taxon>
        <taxon>Lepidosauria</taxon>
        <taxon>Squamata</taxon>
        <taxon>Bifurcata</taxon>
        <taxon>Unidentata</taxon>
        <taxon>Episquamata</taxon>
        <taxon>Toxicofera</taxon>
        <taxon>Serpentes</taxon>
        <taxon>Colubroidea</taxon>
        <taxon>Elapidae</taxon>
        <taxon>Elapinae</taxon>
        <taxon>Ophiophagus</taxon>
    </lineage>
</organism>
<evidence type="ECO:0000313" key="4">
    <source>
        <dbReference type="EMBL" id="ETE68303.1"/>
    </source>
</evidence>
<dbReference type="Proteomes" id="UP000018936">
    <property type="component" value="Unassembled WGS sequence"/>
</dbReference>
<proteinExistence type="predicted"/>
<sequence>MIISRIDHIIVKESYSALIDCNVQGYPEPVYKWYNSNGHLVKEDDDRGFRELQVREQLTSVASISSAKERSRPREKTHVYSLKRLTLTGKWILNSGQLNITSVSFEDRGKYTCVASNIYGKVNNSVTLRVVFTAGDMGIYYMIVCLVAFTVVLILNITRLCMMSSHLKKTEKAINDFFRTEGAEKLQKAFEIAKRIPIITSAKTLELAKVTQFKTMEFARYIEELARSVPLPPLIMNCRTIMEEIMEVVKLEEQGHKFVQQSAVGQGITDPDEMYMISSPLKRSDSFAADSDASSLHEPPLKIAIKVSVHQLTKKDCIDHPTQDTIALEMKEEKEVAQVQAQPSDLVLDPSTEFNSTETIVGSGKDTCTIYETHL</sequence>
<feature type="domain" description="Ig-like" evidence="3">
    <location>
        <begin position="1"/>
        <end position="129"/>
    </location>
</feature>
<dbReference type="InterPro" id="IPR013783">
    <property type="entry name" value="Ig-like_fold"/>
</dbReference>
<keyword evidence="2" id="KW-1133">Transmembrane helix</keyword>
<protein>
    <submittedName>
        <fullName evidence="4">Microfibrillar-associated protein 3-like protein</fullName>
    </submittedName>
</protein>
<feature type="non-terminal residue" evidence="4">
    <location>
        <position position="1"/>
    </location>
</feature>
<dbReference type="SMART" id="SM00408">
    <property type="entry name" value="IGc2"/>
    <property type="match status" value="1"/>
</dbReference>
<dbReference type="SMART" id="SM00409">
    <property type="entry name" value="IG"/>
    <property type="match status" value="1"/>
</dbReference>
<dbReference type="Pfam" id="PF13927">
    <property type="entry name" value="Ig_3"/>
    <property type="match status" value="1"/>
</dbReference>
<dbReference type="PANTHER" id="PTHR14340:SF2">
    <property type="entry name" value="MICROFIBRILLAR-ASSOCIATED PROTEIN 3-LIKE"/>
    <property type="match status" value="1"/>
</dbReference>
<comment type="caution">
    <text evidence="4">The sequence shown here is derived from an EMBL/GenBank/DDBJ whole genome shotgun (WGS) entry which is preliminary data.</text>
</comment>